<dbReference type="InterPro" id="IPR000488">
    <property type="entry name" value="Death_dom"/>
</dbReference>
<evidence type="ECO:0000259" key="2">
    <source>
        <dbReference type="PROSITE" id="PS50017"/>
    </source>
</evidence>
<dbReference type="AlphaFoldDB" id="A0AAD9J3M2"/>
<dbReference type="InterPro" id="IPR011029">
    <property type="entry name" value="DEATH-like_dom_sf"/>
</dbReference>
<organism evidence="3 4">
    <name type="scientific">Paralvinella palmiformis</name>
    <dbReference type="NCBI Taxonomy" id="53620"/>
    <lineage>
        <taxon>Eukaryota</taxon>
        <taxon>Metazoa</taxon>
        <taxon>Spiralia</taxon>
        <taxon>Lophotrochozoa</taxon>
        <taxon>Annelida</taxon>
        <taxon>Polychaeta</taxon>
        <taxon>Sedentaria</taxon>
        <taxon>Canalipalpata</taxon>
        <taxon>Terebellida</taxon>
        <taxon>Terebelliformia</taxon>
        <taxon>Alvinellidae</taxon>
        <taxon>Paralvinella</taxon>
    </lineage>
</organism>
<dbReference type="GO" id="GO:0007165">
    <property type="term" value="P:signal transduction"/>
    <property type="evidence" value="ECO:0007669"/>
    <property type="project" value="InterPro"/>
</dbReference>
<evidence type="ECO:0000313" key="3">
    <source>
        <dbReference type="EMBL" id="KAK2146056.1"/>
    </source>
</evidence>
<comment type="caution">
    <text evidence="3">The sequence shown here is derived from an EMBL/GenBank/DDBJ whole genome shotgun (WGS) entry which is preliminary data.</text>
</comment>
<dbReference type="EMBL" id="JAODUP010000635">
    <property type="protein sequence ID" value="KAK2146056.1"/>
    <property type="molecule type" value="Genomic_DNA"/>
</dbReference>
<dbReference type="Gene3D" id="1.10.533.10">
    <property type="entry name" value="Death Domain, Fas"/>
    <property type="match status" value="1"/>
</dbReference>
<dbReference type="PROSITE" id="PS50017">
    <property type="entry name" value="DEATH_DOMAIN"/>
    <property type="match status" value="1"/>
</dbReference>
<evidence type="ECO:0000313" key="4">
    <source>
        <dbReference type="Proteomes" id="UP001208570"/>
    </source>
</evidence>
<reference evidence="3" key="1">
    <citation type="journal article" date="2023" name="Mol. Biol. Evol.">
        <title>Third-Generation Sequencing Reveals the Adaptive Role of the Epigenome in Three Deep-Sea Polychaetes.</title>
        <authorList>
            <person name="Perez M."/>
            <person name="Aroh O."/>
            <person name="Sun Y."/>
            <person name="Lan Y."/>
            <person name="Juniper S.K."/>
            <person name="Young C.R."/>
            <person name="Angers B."/>
            <person name="Qian P.Y."/>
        </authorList>
    </citation>
    <scope>NUCLEOTIDE SEQUENCE</scope>
    <source>
        <strain evidence="3">P08H-3</strain>
    </source>
</reference>
<feature type="domain" description="Death" evidence="2">
    <location>
        <begin position="239"/>
        <end position="290"/>
    </location>
</feature>
<dbReference type="Proteomes" id="UP001208570">
    <property type="component" value="Unassembled WGS sequence"/>
</dbReference>
<feature type="region of interest" description="Disordered" evidence="1">
    <location>
        <begin position="1"/>
        <end position="33"/>
    </location>
</feature>
<name>A0AAD9J3M2_9ANNE</name>
<accession>A0AAD9J3M2</accession>
<feature type="compositionally biased region" description="Basic residues" evidence="1">
    <location>
        <begin position="1"/>
        <end position="23"/>
    </location>
</feature>
<dbReference type="Pfam" id="PF00531">
    <property type="entry name" value="Death"/>
    <property type="match status" value="1"/>
</dbReference>
<keyword evidence="4" id="KW-1185">Reference proteome</keyword>
<proteinExistence type="predicted"/>
<protein>
    <recommendedName>
        <fullName evidence="2">Death domain-containing protein</fullName>
    </recommendedName>
</protein>
<sequence>MSRPASRKSTGKGKNAKPKKKTPKQQIAELTEENENLTKELDFLKTEKVDMQNKIYSVTKKLVSNIRKSDFGIKEDTDLQSISSATLCDIVEKLVVRKQIYDVSVEARVAELEARLTNMTLELAKMTTKTTAYEMGLESLTKCSDFTQVKNKVQELKIIAGQEYNTFATNDPRRTMQDVLNNYYDDRPNSATKQSLMNAHLLNLTAPRKREVGETHIKKMHKDLWLFVVQELSPEKASGSDWRRFAERIGIDGATVSKWKSEKLKYPMENVLRTWAQSPEASVRMLHRHLISPQMRCTLVAKWVSDFYDVD</sequence>
<gene>
    <name evidence="3" type="ORF">LSH36_635g00021</name>
</gene>
<dbReference type="SUPFAM" id="SSF47986">
    <property type="entry name" value="DEATH domain"/>
    <property type="match status" value="1"/>
</dbReference>
<evidence type="ECO:0000256" key="1">
    <source>
        <dbReference type="SAM" id="MobiDB-lite"/>
    </source>
</evidence>